<gene>
    <name evidence="1" type="ORF">Pmani_020761</name>
</gene>
<protein>
    <submittedName>
        <fullName evidence="1">Uncharacterized protein</fullName>
    </submittedName>
</protein>
<keyword evidence="2" id="KW-1185">Reference proteome</keyword>
<dbReference type="EMBL" id="JAWZYT010001998">
    <property type="protein sequence ID" value="KAK4307472.1"/>
    <property type="molecule type" value="Genomic_DNA"/>
</dbReference>
<dbReference type="AlphaFoldDB" id="A0AAE1U2R1"/>
<dbReference type="Proteomes" id="UP001292094">
    <property type="component" value="Unassembled WGS sequence"/>
</dbReference>
<sequence length="126" mass="14434">MRERHEKEIKGQPHSDPTKNTFIILRLGKLTPAASGYRRAALINMIMINERCLAAHLFVKSDACISLTSYHVSFSRLKYIRTNLTFMSGSIHHCRLGTKYFLQADEDDNELETIVFSCATTEDRPK</sequence>
<organism evidence="1 2">
    <name type="scientific">Petrolisthes manimaculis</name>
    <dbReference type="NCBI Taxonomy" id="1843537"/>
    <lineage>
        <taxon>Eukaryota</taxon>
        <taxon>Metazoa</taxon>
        <taxon>Ecdysozoa</taxon>
        <taxon>Arthropoda</taxon>
        <taxon>Crustacea</taxon>
        <taxon>Multicrustacea</taxon>
        <taxon>Malacostraca</taxon>
        <taxon>Eumalacostraca</taxon>
        <taxon>Eucarida</taxon>
        <taxon>Decapoda</taxon>
        <taxon>Pleocyemata</taxon>
        <taxon>Anomura</taxon>
        <taxon>Galatheoidea</taxon>
        <taxon>Porcellanidae</taxon>
        <taxon>Petrolisthes</taxon>
    </lineage>
</organism>
<evidence type="ECO:0000313" key="2">
    <source>
        <dbReference type="Proteomes" id="UP001292094"/>
    </source>
</evidence>
<reference evidence="1" key="1">
    <citation type="submission" date="2023-11" db="EMBL/GenBank/DDBJ databases">
        <title>Genome assemblies of two species of porcelain crab, Petrolisthes cinctipes and Petrolisthes manimaculis (Anomura: Porcellanidae).</title>
        <authorList>
            <person name="Angst P."/>
        </authorList>
    </citation>
    <scope>NUCLEOTIDE SEQUENCE</scope>
    <source>
        <strain evidence="1">PB745_02</strain>
        <tissue evidence="1">Gill</tissue>
    </source>
</reference>
<accession>A0AAE1U2R1</accession>
<name>A0AAE1U2R1_9EUCA</name>
<comment type="caution">
    <text evidence="1">The sequence shown here is derived from an EMBL/GenBank/DDBJ whole genome shotgun (WGS) entry which is preliminary data.</text>
</comment>
<proteinExistence type="predicted"/>
<evidence type="ECO:0000313" key="1">
    <source>
        <dbReference type="EMBL" id="KAK4307472.1"/>
    </source>
</evidence>